<name>A0A087TA58_STEMI</name>
<organism evidence="2 3">
    <name type="scientific">Stegodyphus mimosarum</name>
    <name type="common">African social velvet spider</name>
    <dbReference type="NCBI Taxonomy" id="407821"/>
    <lineage>
        <taxon>Eukaryota</taxon>
        <taxon>Metazoa</taxon>
        <taxon>Ecdysozoa</taxon>
        <taxon>Arthropoda</taxon>
        <taxon>Chelicerata</taxon>
        <taxon>Arachnida</taxon>
        <taxon>Araneae</taxon>
        <taxon>Araneomorphae</taxon>
        <taxon>Entelegynae</taxon>
        <taxon>Eresoidea</taxon>
        <taxon>Eresidae</taxon>
        <taxon>Stegodyphus</taxon>
    </lineage>
</organism>
<evidence type="ECO:0000313" key="2">
    <source>
        <dbReference type="EMBL" id="KFM61997.1"/>
    </source>
</evidence>
<feature type="non-terminal residue" evidence="2">
    <location>
        <position position="132"/>
    </location>
</feature>
<dbReference type="OMA" id="AETHECP"/>
<dbReference type="STRING" id="407821.A0A087TA58"/>
<evidence type="ECO:0000313" key="3">
    <source>
        <dbReference type="Proteomes" id="UP000054359"/>
    </source>
</evidence>
<feature type="domain" description="PiggyBac transposable element-derived protein" evidence="1">
    <location>
        <begin position="26"/>
        <end position="130"/>
    </location>
</feature>
<dbReference type="EMBL" id="KK114248">
    <property type="protein sequence ID" value="KFM61997.1"/>
    <property type="molecule type" value="Genomic_DNA"/>
</dbReference>
<dbReference type="Proteomes" id="UP000054359">
    <property type="component" value="Unassembled WGS sequence"/>
</dbReference>
<dbReference type="InterPro" id="IPR029526">
    <property type="entry name" value="PGBD"/>
</dbReference>
<proteinExistence type="predicted"/>
<sequence>MENCFLKHLTQCLSDVFLNKQQSYIDNNLIDLIVYETNRYAEQTIGSSISRKHSRSKKWKPTSKEEMQVFTALIILQGIIKKGTVEQYLSKRHSTSTPFSSKVKSYQRFNLINRFLHFSNNETFVAETHECP</sequence>
<gene>
    <name evidence="2" type="ORF">X975_01443</name>
</gene>
<dbReference type="AlphaFoldDB" id="A0A087TA58"/>
<evidence type="ECO:0000259" key="1">
    <source>
        <dbReference type="Pfam" id="PF13843"/>
    </source>
</evidence>
<dbReference type="PANTHER" id="PTHR46599:SF3">
    <property type="entry name" value="PIGGYBAC TRANSPOSABLE ELEMENT-DERIVED PROTEIN 4"/>
    <property type="match status" value="1"/>
</dbReference>
<dbReference type="Pfam" id="PF13843">
    <property type="entry name" value="DDE_Tnp_1_7"/>
    <property type="match status" value="1"/>
</dbReference>
<dbReference type="PANTHER" id="PTHR46599">
    <property type="entry name" value="PIGGYBAC TRANSPOSABLE ELEMENT-DERIVED PROTEIN 4"/>
    <property type="match status" value="1"/>
</dbReference>
<reference evidence="2 3" key="1">
    <citation type="submission" date="2013-11" db="EMBL/GenBank/DDBJ databases">
        <title>Genome sequencing of Stegodyphus mimosarum.</title>
        <authorList>
            <person name="Bechsgaard J."/>
        </authorList>
    </citation>
    <scope>NUCLEOTIDE SEQUENCE [LARGE SCALE GENOMIC DNA]</scope>
</reference>
<dbReference type="OrthoDB" id="6432632at2759"/>
<protein>
    <submittedName>
        <fullName evidence="2">PiggyBac transposable element-derived protein 4</fullName>
    </submittedName>
</protein>
<keyword evidence="3" id="KW-1185">Reference proteome</keyword>
<accession>A0A087TA58</accession>